<accession>A0ABN3NRY5</accession>
<protein>
    <recommendedName>
        <fullName evidence="4">Core-binding (CB) domain-containing protein</fullName>
    </recommendedName>
</protein>
<dbReference type="InterPro" id="IPR011010">
    <property type="entry name" value="DNA_brk_join_enz"/>
</dbReference>
<evidence type="ECO:0000259" key="4">
    <source>
        <dbReference type="PROSITE" id="PS51900"/>
    </source>
</evidence>
<feature type="compositionally biased region" description="Low complexity" evidence="3">
    <location>
        <begin position="85"/>
        <end position="97"/>
    </location>
</feature>
<feature type="compositionally biased region" description="Gly residues" evidence="3">
    <location>
        <begin position="98"/>
        <end position="110"/>
    </location>
</feature>
<feature type="region of interest" description="Disordered" evidence="3">
    <location>
        <begin position="73"/>
        <end position="110"/>
    </location>
</feature>
<keyword evidence="6" id="KW-1185">Reference proteome</keyword>
<proteinExistence type="predicted"/>
<evidence type="ECO:0000256" key="2">
    <source>
        <dbReference type="PROSITE-ProRule" id="PRU01248"/>
    </source>
</evidence>
<dbReference type="PROSITE" id="PS51900">
    <property type="entry name" value="CB"/>
    <property type="match status" value="1"/>
</dbReference>
<dbReference type="SUPFAM" id="SSF56349">
    <property type="entry name" value="DNA breaking-rejoining enzymes"/>
    <property type="match status" value="1"/>
</dbReference>
<sequence length="110" mass="11493">MQQTHGTAVSTVAHSRIAVETHLIPGLGRTKLDRLSARDVQRFLASLREGMAPASIVKLHAVLRVALSDAEGYDWGEERSEGGQATAARPPRTTGADAAGGEGTSRCDGG</sequence>
<reference evidence="5 6" key="1">
    <citation type="journal article" date="2019" name="Int. J. Syst. Evol. Microbiol.">
        <title>The Global Catalogue of Microorganisms (GCM) 10K type strain sequencing project: providing services to taxonomists for standard genome sequencing and annotation.</title>
        <authorList>
            <consortium name="The Broad Institute Genomics Platform"/>
            <consortium name="The Broad Institute Genome Sequencing Center for Infectious Disease"/>
            <person name="Wu L."/>
            <person name="Ma J."/>
        </authorList>
    </citation>
    <scope>NUCLEOTIDE SEQUENCE [LARGE SCALE GENOMIC DNA]</scope>
    <source>
        <strain evidence="5 6">JCM 3367</strain>
    </source>
</reference>
<evidence type="ECO:0000256" key="3">
    <source>
        <dbReference type="SAM" id="MobiDB-lite"/>
    </source>
</evidence>
<dbReference type="Gene3D" id="1.10.150.130">
    <property type="match status" value="1"/>
</dbReference>
<dbReference type="Proteomes" id="UP001499978">
    <property type="component" value="Unassembled WGS sequence"/>
</dbReference>
<evidence type="ECO:0000256" key="1">
    <source>
        <dbReference type="ARBA" id="ARBA00023125"/>
    </source>
</evidence>
<organism evidence="5 6">
    <name type="scientific">Pilimelia columellifera subsp. columellifera</name>
    <dbReference type="NCBI Taxonomy" id="706583"/>
    <lineage>
        <taxon>Bacteria</taxon>
        <taxon>Bacillati</taxon>
        <taxon>Actinomycetota</taxon>
        <taxon>Actinomycetes</taxon>
        <taxon>Micromonosporales</taxon>
        <taxon>Micromonosporaceae</taxon>
        <taxon>Pilimelia</taxon>
    </lineage>
</organism>
<comment type="caution">
    <text evidence="5">The sequence shown here is derived from an EMBL/GenBank/DDBJ whole genome shotgun (WGS) entry which is preliminary data.</text>
</comment>
<dbReference type="EMBL" id="BAAARY010000044">
    <property type="protein sequence ID" value="GAA2533110.1"/>
    <property type="molecule type" value="Genomic_DNA"/>
</dbReference>
<name>A0ABN3NRY5_9ACTN</name>
<evidence type="ECO:0000313" key="6">
    <source>
        <dbReference type="Proteomes" id="UP001499978"/>
    </source>
</evidence>
<dbReference type="InterPro" id="IPR010998">
    <property type="entry name" value="Integrase_recombinase_N"/>
</dbReference>
<keyword evidence="1 2" id="KW-0238">DNA-binding</keyword>
<dbReference type="InterPro" id="IPR044068">
    <property type="entry name" value="CB"/>
</dbReference>
<feature type="domain" description="Core-binding (CB)" evidence="4">
    <location>
        <begin position="1"/>
        <end position="71"/>
    </location>
</feature>
<gene>
    <name evidence="5" type="ORF">GCM10010201_35770</name>
</gene>
<evidence type="ECO:0000313" key="5">
    <source>
        <dbReference type="EMBL" id="GAA2533110.1"/>
    </source>
</evidence>